<sequence length="142" mass="15067">MKIIVYVLALIAGMSLSLEAAIGGALGENIGELESTYFIFIIGAMATFLIALFFGKGDVKQITKVPRWQLIGGVLGVIYLAFLIISVNLVGVGTAVTAVIIGQLVMSMIVDHFGWLGTPKARFNVNRLIAGGLLIASLFLIL</sequence>
<dbReference type="InterPro" id="IPR006750">
    <property type="entry name" value="YdcZ"/>
</dbReference>
<proteinExistence type="predicted"/>
<keyword evidence="2" id="KW-0732">Signal</keyword>
<feature type="transmembrane region" description="Helical" evidence="1">
    <location>
        <begin position="125"/>
        <end position="141"/>
    </location>
</feature>
<dbReference type="RefSeq" id="WP_120193036.1">
    <property type="nucleotide sequence ID" value="NZ_RAPK01000008.1"/>
</dbReference>
<evidence type="ECO:0000313" key="4">
    <source>
        <dbReference type="Proteomes" id="UP000285120"/>
    </source>
</evidence>
<keyword evidence="4" id="KW-1185">Reference proteome</keyword>
<dbReference type="GO" id="GO:0005886">
    <property type="term" value="C:plasma membrane"/>
    <property type="evidence" value="ECO:0007669"/>
    <property type="project" value="TreeGrafter"/>
</dbReference>
<gene>
    <name evidence="3" type="ORF">ATL39_1844</name>
</gene>
<protein>
    <submittedName>
        <fullName evidence="3">Transporter family-2 protein</fullName>
    </submittedName>
</protein>
<dbReference type="PANTHER" id="PTHR34821:SF2">
    <property type="entry name" value="INNER MEMBRANE PROTEIN YDCZ"/>
    <property type="match status" value="1"/>
</dbReference>
<evidence type="ECO:0000313" key="3">
    <source>
        <dbReference type="EMBL" id="RKD73548.1"/>
    </source>
</evidence>
<evidence type="ECO:0000256" key="1">
    <source>
        <dbReference type="SAM" id="Phobius"/>
    </source>
</evidence>
<name>A0A419V4U2_9BACL</name>
<evidence type="ECO:0000256" key="2">
    <source>
        <dbReference type="SAM" id="SignalP"/>
    </source>
</evidence>
<dbReference type="Pfam" id="PF04657">
    <property type="entry name" value="DMT_YdcZ"/>
    <property type="match status" value="1"/>
</dbReference>
<keyword evidence="1" id="KW-0472">Membrane</keyword>
<accession>A0A419V4U2</accession>
<dbReference type="EMBL" id="RAPK01000008">
    <property type="protein sequence ID" value="RKD73548.1"/>
    <property type="molecule type" value="Genomic_DNA"/>
</dbReference>
<feature type="chain" id="PRO_5038515480" evidence="2">
    <location>
        <begin position="21"/>
        <end position="142"/>
    </location>
</feature>
<feature type="transmembrane region" description="Helical" evidence="1">
    <location>
        <begin position="67"/>
        <end position="85"/>
    </location>
</feature>
<dbReference type="AlphaFoldDB" id="A0A419V4U2"/>
<dbReference type="Proteomes" id="UP000285120">
    <property type="component" value="Unassembled WGS sequence"/>
</dbReference>
<reference evidence="3 4" key="1">
    <citation type="submission" date="2018-09" db="EMBL/GenBank/DDBJ databases">
        <title>Genomic Encyclopedia of Archaeal and Bacterial Type Strains, Phase II (KMG-II): from individual species to whole genera.</title>
        <authorList>
            <person name="Goeker M."/>
        </authorList>
    </citation>
    <scope>NUCLEOTIDE SEQUENCE [LARGE SCALE GENOMIC DNA]</scope>
    <source>
        <strain evidence="3 4">DSM 17008</strain>
    </source>
</reference>
<comment type="caution">
    <text evidence="3">The sequence shown here is derived from an EMBL/GenBank/DDBJ whole genome shotgun (WGS) entry which is preliminary data.</text>
</comment>
<dbReference type="OrthoDB" id="7864805at2"/>
<feature type="signal peptide" evidence="2">
    <location>
        <begin position="1"/>
        <end position="20"/>
    </location>
</feature>
<organism evidence="3 4">
    <name type="scientific">Sinobaca qinghaiensis</name>
    <dbReference type="NCBI Taxonomy" id="342944"/>
    <lineage>
        <taxon>Bacteria</taxon>
        <taxon>Bacillati</taxon>
        <taxon>Bacillota</taxon>
        <taxon>Bacilli</taxon>
        <taxon>Bacillales</taxon>
        <taxon>Sporolactobacillaceae</taxon>
        <taxon>Sinobaca</taxon>
    </lineage>
</organism>
<keyword evidence="1" id="KW-1133">Transmembrane helix</keyword>
<feature type="transmembrane region" description="Helical" evidence="1">
    <location>
        <begin position="91"/>
        <end position="113"/>
    </location>
</feature>
<dbReference type="PANTHER" id="PTHR34821">
    <property type="entry name" value="INNER MEMBRANE PROTEIN YDCZ"/>
    <property type="match status" value="1"/>
</dbReference>
<feature type="transmembrane region" description="Helical" evidence="1">
    <location>
        <begin position="37"/>
        <end position="55"/>
    </location>
</feature>
<keyword evidence="1" id="KW-0812">Transmembrane</keyword>